<comment type="subcellular location">
    <subcellularLocation>
        <location evidence="1">Cell membrane</location>
        <topology evidence="1">Multi-pass membrane protein</topology>
    </subcellularLocation>
</comment>
<keyword evidence="5 7" id="KW-1133">Transmembrane helix</keyword>
<keyword evidence="4 7" id="KW-0812">Transmembrane</keyword>
<dbReference type="Proteomes" id="UP000767291">
    <property type="component" value="Unassembled WGS sequence"/>
</dbReference>
<dbReference type="EMBL" id="JAGGJX010000005">
    <property type="protein sequence ID" value="MBP1855832.1"/>
    <property type="molecule type" value="Genomic_DNA"/>
</dbReference>
<feature type="transmembrane region" description="Helical" evidence="7">
    <location>
        <begin position="67"/>
        <end position="87"/>
    </location>
</feature>
<dbReference type="RefSeq" id="WP_209457234.1">
    <property type="nucleotide sequence ID" value="NZ_BAAACS010000019.1"/>
</dbReference>
<evidence type="ECO:0000256" key="4">
    <source>
        <dbReference type="ARBA" id="ARBA00022692"/>
    </source>
</evidence>
<feature type="transmembrane region" description="Helical" evidence="7">
    <location>
        <begin position="183"/>
        <end position="201"/>
    </location>
</feature>
<comment type="caution">
    <text evidence="9">The sequence shown here is derived from an EMBL/GenBank/DDBJ whole genome shotgun (WGS) entry which is preliminary data.</text>
</comment>
<accession>A0ABS4ED01</accession>
<dbReference type="PANTHER" id="PTHR32322:SF18">
    <property type="entry name" value="S-ADENOSYLMETHIONINE_S-ADENOSYLHOMOCYSTEINE TRANSPORTER"/>
    <property type="match status" value="1"/>
</dbReference>
<keyword evidence="3" id="KW-1003">Cell membrane</keyword>
<evidence type="ECO:0000256" key="2">
    <source>
        <dbReference type="ARBA" id="ARBA00007362"/>
    </source>
</evidence>
<evidence type="ECO:0000256" key="1">
    <source>
        <dbReference type="ARBA" id="ARBA00004651"/>
    </source>
</evidence>
<evidence type="ECO:0000256" key="5">
    <source>
        <dbReference type="ARBA" id="ARBA00022989"/>
    </source>
</evidence>
<feature type="transmembrane region" description="Helical" evidence="7">
    <location>
        <begin position="128"/>
        <end position="145"/>
    </location>
</feature>
<organism evidence="9 10">
    <name type="scientific">Metaclostridioides mangenotii</name>
    <dbReference type="NCBI Taxonomy" id="1540"/>
    <lineage>
        <taxon>Bacteria</taxon>
        <taxon>Bacillati</taxon>
        <taxon>Bacillota</taxon>
        <taxon>Clostridia</taxon>
        <taxon>Peptostreptococcales</taxon>
        <taxon>Peptostreptococcaceae</taxon>
        <taxon>Metaclostridioides</taxon>
    </lineage>
</organism>
<feature type="transmembrane region" description="Helical" evidence="7">
    <location>
        <begin position="277"/>
        <end position="295"/>
    </location>
</feature>
<dbReference type="InterPro" id="IPR037185">
    <property type="entry name" value="EmrE-like"/>
</dbReference>
<evidence type="ECO:0000256" key="7">
    <source>
        <dbReference type="SAM" id="Phobius"/>
    </source>
</evidence>
<feature type="transmembrane region" description="Helical" evidence="7">
    <location>
        <begin position="221"/>
        <end position="242"/>
    </location>
</feature>
<evidence type="ECO:0000313" key="10">
    <source>
        <dbReference type="Proteomes" id="UP000767291"/>
    </source>
</evidence>
<evidence type="ECO:0000313" key="9">
    <source>
        <dbReference type="EMBL" id="MBP1855832.1"/>
    </source>
</evidence>
<protein>
    <submittedName>
        <fullName evidence="9">Drug/metabolite transporter (DMT)-like permease</fullName>
    </submittedName>
</protein>
<keyword evidence="6 7" id="KW-0472">Membrane</keyword>
<comment type="similarity">
    <text evidence="2">Belongs to the EamA transporter family.</text>
</comment>
<evidence type="ECO:0000256" key="3">
    <source>
        <dbReference type="ARBA" id="ARBA00022475"/>
    </source>
</evidence>
<feature type="transmembrane region" description="Helical" evidence="7">
    <location>
        <begin position="254"/>
        <end position="271"/>
    </location>
</feature>
<dbReference type="SUPFAM" id="SSF103481">
    <property type="entry name" value="Multidrug resistance efflux transporter EmrE"/>
    <property type="match status" value="2"/>
</dbReference>
<keyword evidence="10" id="KW-1185">Reference proteome</keyword>
<proteinExistence type="inferred from homology"/>
<sequence>MNDTIKGSISAVLYSTLIGLSFLFSKIALVEGNTIDILAHRFTSAFIAIFLYTLITKKRKVVSKSDIIALLPLSLVSPVLYFSLQLLGLSMSSSSEGGIIQSTIPIFTMIFGIILLKEKPSLRQKIFTFISMFGVLFVFIAQGNTIDSKHLLGIILLTLSSLALSLYNVMARKDAKQYNVIQMTYAMTLFGCIVFNVVSIIKHLFSSDIQSYFAPLASMNYIGAVLYLGIMSSLVSFILSNYALSKLEASKMGVYLNLTVVVAVFAGAIFLKESITFIHVIGVAIILIGVLGANLSNPSTANKDVEDSN</sequence>
<feature type="domain" description="EamA" evidence="8">
    <location>
        <begin position="152"/>
        <end position="293"/>
    </location>
</feature>
<feature type="transmembrane region" description="Helical" evidence="7">
    <location>
        <begin position="151"/>
        <end position="171"/>
    </location>
</feature>
<feature type="domain" description="EamA" evidence="8">
    <location>
        <begin position="6"/>
        <end position="139"/>
    </location>
</feature>
<evidence type="ECO:0000259" key="8">
    <source>
        <dbReference type="Pfam" id="PF00892"/>
    </source>
</evidence>
<dbReference type="Gene3D" id="1.10.3730.20">
    <property type="match status" value="1"/>
</dbReference>
<reference evidence="9 10" key="1">
    <citation type="submission" date="2021-03" db="EMBL/GenBank/DDBJ databases">
        <title>Genomic Encyclopedia of Type Strains, Phase IV (KMG-IV): sequencing the most valuable type-strain genomes for metagenomic binning, comparative biology and taxonomic classification.</title>
        <authorList>
            <person name="Goeker M."/>
        </authorList>
    </citation>
    <scope>NUCLEOTIDE SEQUENCE [LARGE SCALE GENOMIC DNA]</scope>
    <source>
        <strain evidence="9 10">DSM 1289</strain>
    </source>
</reference>
<feature type="transmembrane region" description="Helical" evidence="7">
    <location>
        <begin position="12"/>
        <end position="31"/>
    </location>
</feature>
<evidence type="ECO:0000256" key="6">
    <source>
        <dbReference type="ARBA" id="ARBA00023136"/>
    </source>
</evidence>
<dbReference type="Pfam" id="PF00892">
    <property type="entry name" value="EamA"/>
    <property type="match status" value="2"/>
</dbReference>
<feature type="transmembrane region" description="Helical" evidence="7">
    <location>
        <begin position="37"/>
        <end position="55"/>
    </location>
</feature>
<name>A0ABS4ED01_9FIRM</name>
<dbReference type="InterPro" id="IPR000620">
    <property type="entry name" value="EamA_dom"/>
</dbReference>
<feature type="transmembrane region" description="Helical" evidence="7">
    <location>
        <begin position="99"/>
        <end position="116"/>
    </location>
</feature>
<dbReference type="PANTHER" id="PTHR32322">
    <property type="entry name" value="INNER MEMBRANE TRANSPORTER"/>
    <property type="match status" value="1"/>
</dbReference>
<gene>
    <name evidence="9" type="ORF">J2Z43_002233</name>
</gene>
<dbReference type="InterPro" id="IPR050638">
    <property type="entry name" value="AA-Vitamin_Transporters"/>
</dbReference>